<evidence type="ECO:0000313" key="2">
    <source>
        <dbReference type="EMBL" id="KAJ7682933.1"/>
    </source>
</evidence>
<reference evidence="2" key="1">
    <citation type="submission" date="2023-03" db="EMBL/GenBank/DDBJ databases">
        <title>Massive genome expansion in bonnet fungi (Mycena s.s.) driven by repeated elements and novel gene families across ecological guilds.</title>
        <authorList>
            <consortium name="Lawrence Berkeley National Laboratory"/>
            <person name="Harder C.B."/>
            <person name="Miyauchi S."/>
            <person name="Viragh M."/>
            <person name="Kuo A."/>
            <person name="Thoen E."/>
            <person name="Andreopoulos B."/>
            <person name="Lu D."/>
            <person name="Skrede I."/>
            <person name="Drula E."/>
            <person name="Henrissat B."/>
            <person name="Morin E."/>
            <person name="Kohler A."/>
            <person name="Barry K."/>
            <person name="LaButti K."/>
            <person name="Morin E."/>
            <person name="Salamov A."/>
            <person name="Lipzen A."/>
            <person name="Mereny Z."/>
            <person name="Hegedus B."/>
            <person name="Baldrian P."/>
            <person name="Stursova M."/>
            <person name="Weitz H."/>
            <person name="Taylor A."/>
            <person name="Grigoriev I.V."/>
            <person name="Nagy L.G."/>
            <person name="Martin F."/>
            <person name="Kauserud H."/>
        </authorList>
    </citation>
    <scope>NUCLEOTIDE SEQUENCE</scope>
    <source>
        <strain evidence="2">CBHHK067</strain>
    </source>
</reference>
<organism evidence="2 3">
    <name type="scientific">Mycena rosella</name>
    <name type="common">Pink bonnet</name>
    <name type="synonym">Agaricus rosellus</name>
    <dbReference type="NCBI Taxonomy" id="1033263"/>
    <lineage>
        <taxon>Eukaryota</taxon>
        <taxon>Fungi</taxon>
        <taxon>Dikarya</taxon>
        <taxon>Basidiomycota</taxon>
        <taxon>Agaricomycotina</taxon>
        <taxon>Agaricomycetes</taxon>
        <taxon>Agaricomycetidae</taxon>
        <taxon>Agaricales</taxon>
        <taxon>Marasmiineae</taxon>
        <taxon>Mycenaceae</taxon>
        <taxon>Mycena</taxon>
    </lineage>
</organism>
<feature type="region of interest" description="Disordered" evidence="1">
    <location>
        <begin position="460"/>
        <end position="479"/>
    </location>
</feature>
<accession>A0AAD7GA00</accession>
<feature type="region of interest" description="Disordered" evidence="1">
    <location>
        <begin position="164"/>
        <end position="186"/>
    </location>
</feature>
<gene>
    <name evidence="2" type="ORF">B0H17DRAFT_1138153</name>
</gene>
<dbReference type="Proteomes" id="UP001221757">
    <property type="component" value="Unassembled WGS sequence"/>
</dbReference>
<dbReference type="AlphaFoldDB" id="A0AAD7GA00"/>
<keyword evidence="3" id="KW-1185">Reference proteome</keyword>
<evidence type="ECO:0000313" key="3">
    <source>
        <dbReference type="Proteomes" id="UP001221757"/>
    </source>
</evidence>
<evidence type="ECO:0000256" key="1">
    <source>
        <dbReference type="SAM" id="MobiDB-lite"/>
    </source>
</evidence>
<feature type="compositionally biased region" description="Polar residues" evidence="1">
    <location>
        <begin position="169"/>
        <end position="178"/>
    </location>
</feature>
<proteinExistence type="predicted"/>
<name>A0AAD7GA00_MYCRO</name>
<dbReference type="EMBL" id="JARKIE010000113">
    <property type="protein sequence ID" value="KAJ7682933.1"/>
    <property type="molecule type" value="Genomic_DNA"/>
</dbReference>
<sequence length="479" mass="52816">MYKVSDESDHRGSSDVAGVAFRMYIPACNEPNHLSRLEPLIVRASRTAHVLVMSIPTGGPDNLRLHGIVKTKQPLIIDRSLATPTTGLATPIHQVSDPLKYGRGQEGKRKSDSHSYPAAFKMMLTAHEFPLQGCTSPNTSAPIQQSPGHLDLYIAASAVRLYDPDTEPDTSSSLQTPERTVRPPIAHPGFMRLLSGPLSDFTRYCREEHSKWLLDLAHDICDPLAMRGLLDVWDQTQQMWRPVAPTDPLAAAVYCYTLPPDTFVGLSKISTRKTRSKTSSERRAAANIRSLVLERDEACWVTGMCPPVNSLICPKRMGAHLARRVLADFCPQLDPSPNRSVDDPIFGLALHASLNRVFETHSLGLRAKNGTYECHLFQTLPPNKVFTIFGGADSHLPLAMMLPPLHGAQAHPPNPLHAETPPAGLFRWHYLQCVIGRFAHADYTELGNIRYSELAIPLQGDSDDDAESEADRPSAVLDT</sequence>
<comment type="caution">
    <text evidence="2">The sequence shown here is derived from an EMBL/GenBank/DDBJ whole genome shotgun (WGS) entry which is preliminary data.</text>
</comment>
<protein>
    <submittedName>
        <fullName evidence="2">Uncharacterized protein</fullName>
    </submittedName>
</protein>